<dbReference type="SUPFAM" id="SSF53335">
    <property type="entry name" value="S-adenosyl-L-methionine-dependent methyltransferases"/>
    <property type="match status" value="1"/>
</dbReference>
<dbReference type="CDD" id="cd02440">
    <property type="entry name" value="AdoMet_MTases"/>
    <property type="match status" value="1"/>
</dbReference>
<keyword evidence="3" id="KW-0489">Methyltransferase</keyword>
<dbReference type="AlphaFoldDB" id="A0AAV2RYD7"/>
<feature type="non-terminal residue" evidence="9">
    <location>
        <position position="1"/>
    </location>
</feature>
<comment type="pathway">
    <text evidence="1">Phospholipid metabolism; phosphatidylcholine biosynthesis.</text>
</comment>
<dbReference type="Pfam" id="PF08241">
    <property type="entry name" value="Methyltransf_11"/>
    <property type="match status" value="1"/>
</dbReference>
<proteinExistence type="predicted"/>
<dbReference type="EMBL" id="CAXKWB010036259">
    <property type="protein sequence ID" value="CAL4147814.1"/>
    <property type="molecule type" value="Genomic_DNA"/>
</dbReference>
<comment type="caution">
    <text evidence="9">The sequence shown here is derived from an EMBL/GenBank/DDBJ whole genome shotgun (WGS) entry which is preliminary data.</text>
</comment>
<gene>
    <name evidence="9" type="ORF">MNOR_LOCUS30127</name>
</gene>
<name>A0AAV2RYD7_MEGNR</name>
<dbReference type="GO" id="GO:0000234">
    <property type="term" value="F:phosphoethanolamine N-methyltransferase activity"/>
    <property type="evidence" value="ECO:0007669"/>
    <property type="project" value="UniProtKB-EC"/>
</dbReference>
<dbReference type="Proteomes" id="UP001497623">
    <property type="component" value="Unassembled WGS sequence"/>
</dbReference>
<evidence type="ECO:0000256" key="5">
    <source>
        <dbReference type="ARBA" id="ARBA00035674"/>
    </source>
</evidence>
<evidence type="ECO:0000256" key="7">
    <source>
        <dbReference type="ARBA" id="ARBA00047841"/>
    </source>
</evidence>
<evidence type="ECO:0000256" key="4">
    <source>
        <dbReference type="ARBA" id="ARBA00022679"/>
    </source>
</evidence>
<evidence type="ECO:0000256" key="3">
    <source>
        <dbReference type="ARBA" id="ARBA00022603"/>
    </source>
</evidence>
<reference evidence="9 10" key="1">
    <citation type="submission" date="2024-05" db="EMBL/GenBank/DDBJ databases">
        <authorList>
            <person name="Wallberg A."/>
        </authorList>
    </citation>
    <scope>NUCLEOTIDE SEQUENCE [LARGE SCALE GENOMIC DNA]</scope>
</reference>
<evidence type="ECO:0000313" key="9">
    <source>
        <dbReference type="EMBL" id="CAL4147814.1"/>
    </source>
</evidence>
<dbReference type="Gene3D" id="3.40.50.150">
    <property type="entry name" value="Vaccinia Virus protein VP39"/>
    <property type="match status" value="1"/>
</dbReference>
<organism evidence="9 10">
    <name type="scientific">Meganyctiphanes norvegica</name>
    <name type="common">Northern krill</name>
    <name type="synonym">Thysanopoda norvegica</name>
    <dbReference type="NCBI Taxonomy" id="48144"/>
    <lineage>
        <taxon>Eukaryota</taxon>
        <taxon>Metazoa</taxon>
        <taxon>Ecdysozoa</taxon>
        <taxon>Arthropoda</taxon>
        <taxon>Crustacea</taxon>
        <taxon>Multicrustacea</taxon>
        <taxon>Malacostraca</taxon>
        <taxon>Eumalacostraca</taxon>
        <taxon>Eucarida</taxon>
        <taxon>Euphausiacea</taxon>
        <taxon>Euphausiidae</taxon>
        <taxon>Meganyctiphanes</taxon>
    </lineage>
</organism>
<dbReference type="GO" id="GO:0032259">
    <property type="term" value="P:methylation"/>
    <property type="evidence" value="ECO:0007669"/>
    <property type="project" value="UniProtKB-KW"/>
</dbReference>
<comment type="catalytic activity">
    <reaction evidence="7">
        <text>N-methylethanolamine phosphate + S-adenosyl-L-methionine = N,N-dimethylethanolamine phosphate + S-adenosyl-L-homocysteine + H(+)</text>
        <dbReference type="Rhea" id="RHEA:25321"/>
        <dbReference type="ChEBI" id="CHEBI:15378"/>
        <dbReference type="ChEBI" id="CHEBI:57781"/>
        <dbReference type="ChEBI" id="CHEBI:57856"/>
        <dbReference type="ChEBI" id="CHEBI:58641"/>
        <dbReference type="ChEBI" id="CHEBI:59789"/>
        <dbReference type="EC" id="2.1.1.103"/>
    </reaction>
    <physiologicalReaction direction="left-to-right" evidence="7">
        <dbReference type="Rhea" id="RHEA:25322"/>
    </physiologicalReaction>
</comment>
<evidence type="ECO:0000259" key="8">
    <source>
        <dbReference type="Pfam" id="PF08241"/>
    </source>
</evidence>
<accession>A0AAV2RYD7</accession>
<dbReference type="InterPro" id="IPR029063">
    <property type="entry name" value="SAM-dependent_MTases_sf"/>
</dbReference>
<evidence type="ECO:0000313" key="10">
    <source>
        <dbReference type="Proteomes" id="UP001497623"/>
    </source>
</evidence>
<evidence type="ECO:0000256" key="2">
    <source>
        <dbReference type="ARBA" id="ARBA00005189"/>
    </source>
</evidence>
<keyword evidence="10" id="KW-1185">Reference proteome</keyword>
<dbReference type="InterPro" id="IPR013216">
    <property type="entry name" value="Methyltransf_11"/>
</dbReference>
<sequence length="227" mass="25519">NTSPGPYLRFKMSSTEAQAILDAFYKPEFILMRERFYGKDYMSPGGEAAGKELLLRLSLRPGEKVLDIGCGTGGPATFMARHYGAQVHGLELSDNMIQLGQQRLNASEETLVKQRVKLEAADATTVQLEKAAYDVIYSRDTVCHIKDKKKLFENCMPALRSGGRVFISDFCRGDKEPPQEFTEYWKEKGFNISTFDEYALPLKAIGLKNIVKTDITNEIVNNNAIYI</sequence>
<feature type="domain" description="Methyltransferase type 11" evidence="8">
    <location>
        <begin position="66"/>
        <end position="167"/>
    </location>
</feature>
<keyword evidence="4" id="KW-0808">Transferase</keyword>
<evidence type="ECO:0000256" key="1">
    <source>
        <dbReference type="ARBA" id="ARBA00004969"/>
    </source>
</evidence>
<comment type="catalytic activity">
    <reaction evidence="6">
        <text>N,N-dimethylethanolamine phosphate + S-adenosyl-L-methionine = phosphocholine + S-adenosyl-L-homocysteine + H(+)</text>
        <dbReference type="Rhea" id="RHEA:25325"/>
        <dbReference type="ChEBI" id="CHEBI:15378"/>
        <dbReference type="ChEBI" id="CHEBI:57856"/>
        <dbReference type="ChEBI" id="CHEBI:58641"/>
        <dbReference type="ChEBI" id="CHEBI:59789"/>
        <dbReference type="ChEBI" id="CHEBI:295975"/>
        <dbReference type="EC" id="2.1.1.103"/>
    </reaction>
    <physiologicalReaction direction="left-to-right" evidence="6">
        <dbReference type="Rhea" id="RHEA:25326"/>
    </physiologicalReaction>
</comment>
<dbReference type="EC" id="2.1.1.103" evidence="5"/>
<dbReference type="PANTHER" id="PTHR44307:SF2">
    <property type="entry name" value="PHOSPHOETHANOLAMINE METHYLTRANSFERASE ISOFORM X1"/>
    <property type="match status" value="1"/>
</dbReference>
<protein>
    <recommendedName>
        <fullName evidence="5">phosphoethanolamine N-methyltransferase</fullName>
        <ecNumber evidence="5">2.1.1.103</ecNumber>
    </recommendedName>
</protein>
<comment type="pathway">
    <text evidence="2">Lipid metabolism.</text>
</comment>
<evidence type="ECO:0000256" key="6">
    <source>
        <dbReference type="ARBA" id="ARBA00047619"/>
    </source>
</evidence>
<dbReference type="PANTHER" id="PTHR44307">
    <property type="entry name" value="PHOSPHOETHANOLAMINE METHYLTRANSFERASE"/>
    <property type="match status" value="1"/>
</dbReference>